<evidence type="ECO:0000313" key="2">
    <source>
        <dbReference type="Proteomes" id="UP000711047"/>
    </source>
</evidence>
<reference evidence="1 2" key="1">
    <citation type="submission" date="2020-05" db="EMBL/GenBank/DDBJ databases">
        <title>Paenibacillus glebae, sp. nov., Paenibacillus humi sp. nov., Paenibacillus pedi sp. nov., Paenibacillus terrestris sp. nov. and Paenibacillus terricola sp. nov., isolated from a forest top soil sample.</title>
        <authorList>
            <person name="Qi S."/>
            <person name="Carlier A."/>
            <person name="Cnockaert M."/>
            <person name="Vandamme P."/>
        </authorList>
    </citation>
    <scope>NUCLEOTIDE SEQUENCE [LARGE SCALE GENOMIC DNA]</scope>
    <source>
        <strain evidence="1 2">LMG 29502</strain>
    </source>
</reference>
<accession>A0ABX2DYB4</accession>
<protein>
    <submittedName>
        <fullName evidence="1">Exo-alpha-sialidase</fullName>
    </submittedName>
</protein>
<organism evidence="1 2">
    <name type="scientific">Paenibacillus tritici</name>
    <dbReference type="NCBI Taxonomy" id="1873425"/>
    <lineage>
        <taxon>Bacteria</taxon>
        <taxon>Bacillati</taxon>
        <taxon>Bacillota</taxon>
        <taxon>Bacilli</taxon>
        <taxon>Bacillales</taxon>
        <taxon>Paenibacillaceae</taxon>
        <taxon>Paenibacillus</taxon>
    </lineage>
</organism>
<dbReference type="Proteomes" id="UP000711047">
    <property type="component" value="Unassembled WGS sequence"/>
</dbReference>
<evidence type="ECO:0000313" key="1">
    <source>
        <dbReference type="EMBL" id="NQX48396.1"/>
    </source>
</evidence>
<keyword evidence="2" id="KW-1185">Reference proteome</keyword>
<dbReference type="CDD" id="cd19958">
    <property type="entry name" value="pyocin_knob"/>
    <property type="match status" value="7"/>
</dbReference>
<proteinExistence type="predicted"/>
<dbReference type="SUPFAM" id="SSF110296">
    <property type="entry name" value="Oligoxyloglucan reducing end-specific cellobiohydrolase"/>
    <property type="match status" value="1"/>
</dbReference>
<name>A0ABX2DYB4_9BACL</name>
<sequence length="869" mass="95819">MNHEDEDLAGALADTLASRFTLTSAMHLTIVNPDNESIDLNILQTSGFYLSRNKAGTNAPSQDVTWTVQVIIDDDNKAHRDVSASQTYQSPSGIWHRSSKDRGSTWSEWQSLMNEPAMPLKKTETNDLNQINKAGFYVGDGRDATNAPSSSTAWVLMVVAAPYGNQSYVAQTFYADNDMYWRRSQDNGSTWSDWTSTVNKPSMPLKILSGTVDLNQLNDTGVYIGPGTAGTHAPVADPAWSVEVMAQMVSGQTHVIQTYKSDSGSWWRSTSNGGNTWSEWHSDTNVPAMPLQKTETNNLNQINQAGFYVGNGIGATNAPNSNAAWVLMVVAAPYGSQSYVMQTFYTDNGIWWRRSQDNGSTWSDWTSLVDEPSMPLKTLSGTVDLNLLHDTGVYIGTGTRPTHSPFSQGSEWFLEILARASFISQTFITSDGRWSRYSLNRGDTWSSWTQWDIDIYPMPIRYWEEFWGDDTDLDGATANGFFYSPNKPAINGPSDSALWTLMITGAPVDYRPLEHPFLSQTFFDPNGVWYRSSTHLPNGWTDWINLTESSLPLRTLSGTVDLNQLKDTGVYIGPGSAGAHAPASDAAWSVEVVAQTVSGQTHILQTYKSDSGSWWRSSSNGGSTWSEWHSSSGTGTNQNFVPLTNLGGNNHIDLNQFKTIGYYVGNGYQANNAPNDNGSWVLMVLAAPYSNNPPYTTQYFFTDRGIWWRRSEDNGSTWSSWVNITSNDLVKAYGSAYLLGDAVIANNDFIPFTAMALSSDCQLDARTGEVIVNQSGVYSLSLSLHLNNNQPASFVISLDGETPEHHSSLHYEPAASTFTGIQPAHITGMIQCEAGQRLGVKNLTAHSVTLRHAFNGRKCKHEFTLTKIN</sequence>
<dbReference type="EMBL" id="JABMKX010000014">
    <property type="protein sequence ID" value="NQX48396.1"/>
    <property type="molecule type" value="Genomic_DNA"/>
</dbReference>
<dbReference type="RefSeq" id="WP_173138454.1">
    <property type="nucleotide sequence ID" value="NZ_JABMKX010000014.1"/>
</dbReference>
<comment type="caution">
    <text evidence="1">The sequence shown here is derived from an EMBL/GenBank/DDBJ whole genome shotgun (WGS) entry which is preliminary data.</text>
</comment>
<gene>
    <name evidence="1" type="ORF">HQN87_23995</name>
</gene>